<dbReference type="Pfam" id="PF13443">
    <property type="entry name" value="HTH_26"/>
    <property type="match status" value="1"/>
</dbReference>
<accession>A0A8S5S6P3</accession>
<dbReference type="InterPro" id="IPR010982">
    <property type="entry name" value="Lambda_DNA-bd_dom_sf"/>
</dbReference>
<dbReference type="EMBL" id="BK032542">
    <property type="protein sequence ID" value="DAF46716.1"/>
    <property type="molecule type" value="Genomic_DNA"/>
</dbReference>
<dbReference type="CDD" id="cd00093">
    <property type="entry name" value="HTH_XRE"/>
    <property type="match status" value="1"/>
</dbReference>
<dbReference type="InterPro" id="IPR001387">
    <property type="entry name" value="Cro/C1-type_HTH"/>
</dbReference>
<feature type="domain" description="HTH cro/C1-type" evidence="1">
    <location>
        <begin position="12"/>
        <end position="60"/>
    </location>
</feature>
<sequence length="61" mass="6876">MTPELQEWICKVRVELARKNLTRTKLAHGIGVSKPVISDLLNYGKGSQKVINKINAFLNIK</sequence>
<dbReference type="SUPFAM" id="SSF47413">
    <property type="entry name" value="lambda repressor-like DNA-binding domains"/>
    <property type="match status" value="1"/>
</dbReference>
<evidence type="ECO:0000259" key="1">
    <source>
        <dbReference type="Pfam" id="PF13443"/>
    </source>
</evidence>
<evidence type="ECO:0000313" key="2">
    <source>
        <dbReference type="EMBL" id="DAF46716.1"/>
    </source>
</evidence>
<proteinExistence type="predicted"/>
<protein>
    <submittedName>
        <fullName evidence="2">LAMBDA REPRESSOR (TRIPLE MUTANT)/DNA COMPLEX-DNA COMPLEX, DOUBLE HELIX, TRANSCRIPTION-DNA.1A</fullName>
    </submittedName>
</protein>
<reference evidence="2" key="1">
    <citation type="journal article" date="2021" name="Proc. Natl. Acad. Sci. U.S.A.">
        <title>A Catalog of Tens of Thousands of Viruses from Human Metagenomes Reveals Hidden Associations with Chronic Diseases.</title>
        <authorList>
            <person name="Tisza M.J."/>
            <person name="Buck C.B."/>
        </authorList>
    </citation>
    <scope>NUCLEOTIDE SEQUENCE</scope>
    <source>
        <strain evidence="2">CtAFE3</strain>
    </source>
</reference>
<name>A0A8S5S6P3_9CAUD</name>
<dbReference type="GO" id="GO:0003677">
    <property type="term" value="F:DNA binding"/>
    <property type="evidence" value="ECO:0007669"/>
    <property type="project" value="InterPro"/>
</dbReference>
<organism evidence="2">
    <name type="scientific">Siphoviridae sp. ctAFE3</name>
    <dbReference type="NCBI Taxonomy" id="2827796"/>
    <lineage>
        <taxon>Viruses</taxon>
        <taxon>Duplodnaviria</taxon>
        <taxon>Heunggongvirae</taxon>
        <taxon>Uroviricota</taxon>
        <taxon>Caudoviricetes</taxon>
    </lineage>
</organism>
<dbReference type="Gene3D" id="1.10.260.40">
    <property type="entry name" value="lambda repressor-like DNA-binding domains"/>
    <property type="match status" value="1"/>
</dbReference>